<dbReference type="EMBL" id="FOPZ01000006">
    <property type="protein sequence ID" value="SFH50191.1"/>
    <property type="molecule type" value="Genomic_DNA"/>
</dbReference>
<keyword evidence="1" id="KW-0472">Membrane</keyword>
<proteinExistence type="predicted"/>
<reference evidence="2 3" key="1">
    <citation type="submission" date="2016-10" db="EMBL/GenBank/DDBJ databases">
        <authorList>
            <person name="Varghese N."/>
            <person name="Submissions S."/>
        </authorList>
    </citation>
    <scope>NUCLEOTIDE SEQUENCE [LARGE SCALE GENOMIC DNA]</scope>
    <source>
        <strain evidence="2 3">CGMCC 1.6377</strain>
    </source>
</reference>
<dbReference type="RefSeq" id="WP_050034076.1">
    <property type="nucleotide sequence ID" value="NZ_BAAADP010000004.1"/>
</dbReference>
<keyword evidence="3" id="KW-1185">Reference proteome</keyword>
<dbReference type="AlphaFoldDB" id="A0A1I3ALH5"/>
<protein>
    <submittedName>
        <fullName evidence="2">Uncharacterized protein</fullName>
    </submittedName>
</protein>
<evidence type="ECO:0000313" key="2">
    <source>
        <dbReference type="EMBL" id="SFH50191.1"/>
    </source>
</evidence>
<feature type="transmembrane region" description="Helical" evidence="1">
    <location>
        <begin position="48"/>
        <end position="67"/>
    </location>
</feature>
<gene>
    <name evidence="2" type="ORF">SAMN04488066_10645</name>
</gene>
<organism evidence="2 3">
    <name type="scientific">Halorubrum aquaticum</name>
    <dbReference type="NCBI Taxonomy" id="387340"/>
    <lineage>
        <taxon>Archaea</taxon>
        <taxon>Methanobacteriati</taxon>
        <taxon>Methanobacteriota</taxon>
        <taxon>Stenosarchaea group</taxon>
        <taxon>Halobacteria</taxon>
        <taxon>Halobacteriales</taxon>
        <taxon>Haloferacaceae</taxon>
        <taxon>Halorubrum</taxon>
    </lineage>
</organism>
<name>A0A1I3ALH5_9EURY</name>
<dbReference type="OrthoDB" id="322034at2157"/>
<evidence type="ECO:0000313" key="3">
    <source>
        <dbReference type="Proteomes" id="UP000323537"/>
    </source>
</evidence>
<sequence>MSGNKLLIAASATVIWVISGVLLFEVASLASAFELAVSGPILDLTSLLDAWLLAGVILGVVDVALLWDMATGW</sequence>
<evidence type="ECO:0000256" key="1">
    <source>
        <dbReference type="SAM" id="Phobius"/>
    </source>
</evidence>
<keyword evidence="1" id="KW-0812">Transmembrane</keyword>
<accession>A0A1I3ALH5</accession>
<keyword evidence="1" id="KW-1133">Transmembrane helix</keyword>
<dbReference type="Proteomes" id="UP000323537">
    <property type="component" value="Unassembled WGS sequence"/>
</dbReference>